<dbReference type="PANTHER" id="PTHR23129">
    <property type="entry name" value="ACYL-COENZYME A DIPHOSPHATASE FITM2"/>
    <property type="match status" value="1"/>
</dbReference>
<keyword evidence="6" id="KW-0443">Lipid metabolism</keyword>
<dbReference type="InParanoid" id="A0A168P104"/>
<evidence type="ECO:0000256" key="1">
    <source>
        <dbReference type="ARBA" id="ARBA00004477"/>
    </source>
</evidence>
<evidence type="ECO:0000313" key="10">
    <source>
        <dbReference type="Proteomes" id="UP000078561"/>
    </source>
</evidence>
<dbReference type="OrthoDB" id="5579088at2759"/>
<evidence type="ECO:0000256" key="8">
    <source>
        <dbReference type="SAM" id="Phobius"/>
    </source>
</evidence>
<dbReference type="AlphaFoldDB" id="A0A168P104"/>
<reference evidence="9" key="1">
    <citation type="submission" date="2016-04" db="EMBL/GenBank/DDBJ databases">
        <authorList>
            <person name="Evans L.H."/>
            <person name="Alamgir A."/>
            <person name="Owens N."/>
            <person name="Weber N.D."/>
            <person name="Virtaneva K."/>
            <person name="Barbian K."/>
            <person name="Babar A."/>
            <person name="Rosenke K."/>
        </authorList>
    </citation>
    <scope>NUCLEOTIDE SEQUENCE [LARGE SCALE GENOMIC DNA]</scope>
    <source>
        <strain evidence="9">CBS 101.48</strain>
    </source>
</reference>
<evidence type="ECO:0000256" key="5">
    <source>
        <dbReference type="ARBA" id="ARBA00022989"/>
    </source>
</evidence>
<dbReference type="GO" id="GO:0034389">
    <property type="term" value="P:lipid droplet organization"/>
    <property type="evidence" value="ECO:0007669"/>
    <property type="project" value="TreeGrafter"/>
</dbReference>
<evidence type="ECO:0000256" key="3">
    <source>
        <dbReference type="ARBA" id="ARBA00022801"/>
    </source>
</evidence>
<evidence type="ECO:0000256" key="6">
    <source>
        <dbReference type="ARBA" id="ARBA00023098"/>
    </source>
</evidence>
<dbReference type="OMA" id="FTSWFFG"/>
<dbReference type="Proteomes" id="UP000078561">
    <property type="component" value="Unassembled WGS sequence"/>
</dbReference>
<protein>
    <submittedName>
        <fullName evidence="9">Uncharacterized protein</fullName>
    </submittedName>
</protein>
<keyword evidence="10" id="KW-1185">Reference proteome</keyword>
<feature type="transmembrane region" description="Helical" evidence="8">
    <location>
        <begin position="225"/>
        <end position="244"/>
    </location>
</feature>
<dbReference type="STRING" id="4829.A0A168P104"/>
<proteinExistence type="predicted"/>
<dbReference type="GO" id="GO:0019915">
    <property type="term" value="P:lipid storage"/>
    <property type="evidence" value="ECO:0007669"/>
    <property type="project" value="InterPro"/>
</dbReference>
<comment type="subcellular location">
    <subcellularLocation>
        <location evidence="1">Endoplasmic reticulum membrane</location>
        <topology evidence="1">Multi-pass membrane protein</topology>
    </subcellularLocation>
</comment>
<evidence type="ECO:0000313" key="9">
    <source>
        <dbReference type="EMBL" id="SAM01580.1"/>
    </source>
</evidence>
<feature type="transmembrane region" description="Helical" evidence="8">
    <location>
        <begin position="198"/>
        <end position="219"/>
    </location>
</feature>
<evidence type="ECO:0000256" key="2">
    <source>
        <dbReference type="ARBA" id="ARBA00022692"/>
    </source>
</evidence>
<evidence type="ECO:0000256" key="4">
    <source>
        <dbReference type="ARBA" id="ARBA00022824"/>
    </source>
</evidence>
<evidence type="ECO:0000256" key="7">
    <source>
        <dbReference type="ARBA" id="ARBA00023136"/>
    </source>
</evidence>
<feature type="transmembrane region" description="Helical" evidence="8">
    <location>
        <begin position="50"/>
        <end position="66"/>
    </location>
</feature>
<dbReference type="FunCoup" id="A0A168P104">
    <property type="interactions" value="213"/>
</dbReference>
<dbReference type="GO" id="GO:0010945">
    <property type="term" value="F:coenzyme A diphosphatase activity"/>
    <property type="evidence" value="ECO:0007669"/>
    <property type="project" value="InterPro"/>
</dbReference>
<dbReference type="EMBL" id="LT553527">
    <property type="protein sequence ID" value="SAM01580.1"/>
    <property type="molecule type" value="Genomic_DNA"/>
</dbReference>
<keyword evidence="3" id="KW-0378">Hydrolase</keyword>
<organism evidence="9">
    <name type="scientific">Absidia glauca</name>
    <name type="common">Pin mould</name>
    <dbReference type="NCBI Taxonomy" id="4829"/>
    <lineage>
        <taxon>Eukaryota</taxon>
        <taxon>Fungi</taxon>
        <taxon>Fungi incertae sedis</taxon>
        <taxon>Mucoromycota</taxon>
        <taxon>Mucoromycotina</taxon>
        <taxon>Mucoromycetes</taxon>
        <taxon>Mucorales</taxon>
        <taxon>Cunninghamellaceae</taxon>
        <taxon>Absidia</taxon>
    </lineage>
</organism>
<feature type="transmembrane region" description="Helical" evidence="8">
    <location>
        <begin position="12"/>
        <end position="30"/>
    </location>
</feature>
<gene>
    <name evidence="9" type="primary">ABSGL_07321.1 scaffold 8717</name>
</gene>
<keyword evidence="2 8" id="KW-0812">Transmembrane</keyword>
<sequence>MTLSPHQKVSVALYILSVFVAFLYSDIFTPPQTYFSTKGNILNVFFIKKGWFWVTVVYGCYVYFVLSKRWSTQQVTQSIYRFTCVTVYWYVMTQWLLGPSFIDRVYVATGGSCTPPAYDDGDVSTQQQQLTLLLSQTFRQSTCRQLGGRWSGGHDVSGHCVMLIHASLFFWEELSWLFYSIPAATQLKRTQPSAWRSFLAVLALLVLWWWMLVMTAIYFHGHFELVSGCIFGVLGWASLYLGLFPNLPVIGLPPQSL</sequence>
<dbReference type="GO" id="GO:0008654">
    <property type="term" value="P:phospholipid biosynthetic process"/>
    <property type="evidence" value="ECO:0007669"/>
    <property type="project" value="TreeGrafter"/>
</dbReference>
<accession>A0A168P104</accession>
<name>A0A168P104_ABSGL</name>
<dbReference type="PANTHER" id="PTHR23129:SF0">
    <property type="entry name" value="ACYL-COENZYME A DIPHOSPHATASE FITM2"/>
    <property type="match status" value="1"/>
</dbReference>
<keyword evidence="5 8" id="KW-1133">Transmembrane helix</keyword>
<dbReference type="InterPro" id="IPR019388">
    <property type="entry name" value="FIT"/>
</dbReference>
<keyword evidence="7 8" id="KW-0472">Membrane</keyword>
<dbReference type="Pfam" id="PF10261">
    <property type="entry name" value="FIT"/>
    <property type="match status" value="2"/>
</dbReference>
<keyword evidence="4" id="KW-0256">Endoplasmic reticulum</keyword>
<dbReference type="GO" id="GO:0005789">
    <property type="term" value="C:endoplasmic reticulum membrane"/>
    <property type="evidence" value="ECO:0007669"/>
    <property type="project" value="UniProtKB-SubCell"/>
</dbReference>